<feature type="region of interest" description="Disordered" evidence="1">
    <location>
        <begin position="1"/>
        <end position="61"/>
    </location>
</feature>
<keyword evidence="3" id="KW-1185">Reference proteome</keyword>
<organism evidence="2 3">
    <name type="scientific">Durusdinium trenchii</name>
    <dbReference type="NCBI Taxonomy" id="1381693"/>
    <lineage>
        <taxon>Eukaryota</taxon>
        <taxon>Sar</taxon>
        <taxon>Alveolata</taxon>
        <taxon>Dinophyceae</taxon>
        <taxon>Suessiales</taxon>
        <taxon>Symbiodiniaceae</taxon>
        <taxon>Durusdinium</taxon>
    </lineage>
</organism>
<gene>
    <name evidence="2" type="ORF">SCF082_LOCUS36340</name>
</gene>
<protein>
    <submittedName>
        <fullName evidence="2">Uncharacterized protein</fullName>
    </submittedName>
</protein>
<name>A0ABP0PFA2_9DINO</name>
<evidence type="ECO:0000256" key="1">
    <source>
        <dbReference type="SAM" id="MobiDB-lite"/>
    </source>
</evidence>
<sequence length="61" mass="6348">PAHQDPGRLGVVEQSAQRSGGSRPGRRFRAHLPGHVAPLGAWAGSGHRREGARSSTAVSRG</sequence>
<proteinExistence type="predicted"/>
<evidence type="ECO:0000313" key="2">
    <source>
        <dbReference type="EMBL" id="CAK9074712.1"/>
    </source>
</evidence>
<evidence type="ECO:0000313" key="3">
    <source>
        <dbReference type="Proteomes" id="UP001642464"/>
    </source>
</evidence>
<dbReference type="EMBL" id="CAXAMM010035681">
    <property type="protein sequence ID" value="CAK9074712.1"/>
    <property type="molecule type" value="Genomic_DNA"/>
</dbReference>
<accession>A0ABP0PFA2</accession>
<feature type="non-terminal residue" evidence="2">
    <location>
        <position position="61"/>
    </location>
</feature>
<feature type="non-terminal residue" evidence="2">
    <location>
        <position position="1"/>
    </location>
</feature>
<comment type="caution">
    <text evidence="2">The sequence shown here is derived from an EMBL/GenBank/DDBJ whole genome shotgun (WGS) entry which is preliminary data.</text>
</comment>
<reference evidence="2 3" key="1">
    <citation type="submission" date="2024-02" db="EMBL/GenBank/DDBJ databases">
        <authorList>
            <person name="Chen Y."/>
            <person name="Shah S."/>
            <person name="Dougan E. K."/>
            <person name="Thang M."/>
            <person name="Chan C."/>
        </authorList>
    </citation>
    <scope>NUCLEOTIDE SEQUENCE [LARGE SCALE GENOMIC DNA]</scope>
</reference>
<dbReference type="Proteomes" id="UP001642464">
    <property type="component" value="Unassembled WGS sequence"/>
</dbReference>